<evidence type="ECO:0000313" key="3">
    <source>
        <dbReference type="Proteomes" id="UP000277256"/>
    </source>
</evidence>
<feature type="domain" description="N-acetyltransferase" evidence="1">
    <location>
        <begin position="7"/>
        <end position="162"/>
    </location>
</feature>
<dbReference type="RefSeq" id="WP_125247118.1">
    <property type="nucleotide sequence ID" value="NZ_RSEB01000002.1"/>
</dbReference>
<evidence type="ECO:0000313" key="2">
    <source>
        <dbReference type="EMBL" id="RRS00439.1"/>
    </source>
</evidence>
<dbReference type="OrthoDB" id="9786032at2"/>
<dbReference type="AlphaFoldDB" id="A0A426V0M3"/>
<dbReference type="PROSITE" id="PS51186">
    <property type="entry name" value="GNAT"/>
    <property type="match status" value="1"/>
</dbReference>
<organism evidence="2 3">
    <name type="scientific">Glycomyces terrestris</name>
    <dbReference type="NCBI Taxonomy" id="2493553"/>
    <lineage>
        <taxon>Bacteria</taxon>
        <taxon>Bacillati</taxon>
        <taxon>Actinomycetota</taxon>
        <taxon>Actinomycetes</taxon>
        <taxon>Glycomycetales</taxon>
        <taxon>Glycomycetaceae</taxon>
        <taxon>Glycomyces</taxon>
    </lineage>
</organism>
<dbReference type="InterPro" id="IPR016181">
    <property type="entry name" value="Acyl_CoA_acyltransferase"/>
</dbReference>
<dbReference type="GO" id="GO:0016747">
    <property type="term" value="F:acyltransferase activity, transferring groups other than amino-acyl groups"/>
    <property type="evidence" value="ECO:0007669"/>
    <property type="project" value="InterPro"/>
</dbReference>
<name>A0A426V0M3_9ACTN</name>
<dbReference type="Pfam" id="PF00583">
    <property type="entry name" value="Acetyltransf_1"/>
    <property type="match status" value="1"/>
</dbReference>
<comment type="caution">
    <text evidence="2">The sequence shown here is derived from an EMBL/GenBank/DDBJ whole genome shotgun (WGS) entry which is preliminary data.</text>
</comment>
<proteinExistence type="predicted"/>
<dbReference type="CDD" id="cd04301">
    <property type="entry name" value="NAT_SF"/>
    <property type="match status" value="1"/>
</dbReference>
<reference evidence="2 3" key="1">
    <citation type="submission" date="2018-12" db="EMBL/GenBank/DDBJ databases">
        <title>Glycomyces sp. YIM 121974 draft genome.</title>
        <authorList>
            <person name="Li Q."/>
        </authorList>
    </citation>
    <scope>NUCLEOTIDE SEQUENCE [LARGE SCALE GENOMIC DNA]</scope>
    <source>
        <strain evidence="2 3">YIM 121974</strain>
    </source>
</reference>
<dbReference type="InterPro" id="IPR000182">
    <property type="entry name" value="GNAT_dom"/>
</dbReference>
<accession>A0A426V0M3</accession>
<sequence>MTGDLDITLALAAASDLPAFQNALQQAFTEAAAEYGIDGDDGPIPSDADVQQAFQSPGAAVYHLLLDGARVGGAVLHIDSRTHRNSLALFYIASDHRGRGLGLAAWNAIEARYPQTAVWELGTPAFERRNLHFYVNKCGFHIVEFFNERHADPHAPAADLRQGPAVEDEGFFRLEKVMSR</sequence>
<evidence type="ECO:0000259" key="1">
    <source>
        <dbReference type="PROSITE" id="PS51186"/>
    </source>
</evidence>
<keyword evidence="3" id="KW-1185">Reference proteome</keyword>
<dbReference type="SUPFAM" id="SSF55729">
    <property type="entry name" value="Acyl-CoA N-acyltransferases (Nat)"/>
    <property type="match status" value="1"/>
</dbReference>
<protein>
    <submittedName>
        <fullName evidence="2">GNAT family N-acetyltransferase</fullName>
    </submittedName>
</protein>
<gene>
    <name evidence="2" type="ORF">EIW28_07690</name>
</gene>
<dbReference type="EMBL" id="RSEB01000002">
    <property type="protein sequence ID" value="RRS00439.1"/>
    <property type="molecule type" value="Genomic_DNA"/>
</dbReference>
<dbReference type="Proteomes" id="UP000277256">
    <property type="component" value="Unassembled WGS sequence"/>
</dbReference>
<dbReference type="Gene3D" id="3.40.630.30">
    <property type="match status" value="1"/>
</dbReference>
<keyword evidence="2" id="KW-0808">Transferase</keyword>